<evidence type="ECO:0000313" key="2">
    <source>
        <dbReference type="EMBL" id="NAW63970.1"/>
    </source>
</evidence>
<gene>
    <name evidence="2" type="ORF">CAG72_01960</name>
</gene>
<feature type="signal peptide" evidence="1">
    <location>
        <begin position="1"/>
        <end position="21"/>
    </location>
</feature>
<dbReference type="Proteomes" id="UP000465712">
    <property type="component" value="Unassembled WGS sequence"/>
</dbReference>
<name>A0A7X4WAU3_9GAMM</name>
<organism evidence="2 3">
    <name type="scientific">Photobacterium halotolerans</name>
    <dbReference type="NCBI Taxonomy" id="265726"/>
    <lineage>
        <taxon>Bacteria</taxon>
        <taxon>Pseudomonadati</taxon>
        <taxon>Pseudomonadota</taxon>
        <taxon>Gammaproteobacteria</taxon>
        <taxon>Vibrionales</taxon>
        <taxon>Vibrionaceae</taxon>
        <taxon>Photobacterium</taxon>
    </lineage>
</organism>
<dbReference type="EMBL" id="WXWW01000038">
    <property type="protein sequence ID" value="NAW63970.1"/>
    <property type="molecule type" value="Genomic_DNA"/>
</dbReference>
<dbReference type="RefSeq" id="WP_161442477.1">
    <property type="nucleotide sequence ID" value="NZ_WXWW01000038.1"/>
</dbReference>
<dbReference type="AlphaFoldDB" id="A0A7X4WAU3"/>
<evidence type="ECO:0000313" key="3">
    <source>
        <dbReference type="Proteomes" id="UP000465712"/>
    </source>
</evidence>
<evidence type="ECO:0000256" key="1">
    <source>
        <dbReference type="SAM" id="SignalP"/>
    </source>
</evidence>
<sequence length="196" mass="21076">MKTFTWLFWFGIAICAGGALAANASEPSSNLLEDIVENTGSKVTGFTAQDFQLRFNQAFDENFKGAEFKLDPKYKIASLERLDGKTNDAMFFAMTSEQMAFLAALKKGTDDVKGITLISAVDGSIASSGSTFLVIGILVKLFEPDAKQLGLGQVLIELVNGASSRLNKFTTKQLGNTKLSMMIAEGYGVLFSVEAA</sequence>
<feature type="chain" id="PRO_5030787424" evidence="1">
    <location>
        <begin position="22"/>
        <end position="196"/>
    </location>
</feature>
<comment type="caution">
    <text evidence="2">The sequence shown here is derived from an EMBL/GenBank/DDBJ whole genome shotgun (WGS) entry which is preliminary data.</text>
</comment>
<accession>A0A7X4WAU3</accession>
<proteinExistence type="predicted"/>
<protein>
    <submittedName>
        <fullName evidence="2">Uncharacterized protein</fullName>
    </submittedName>
</protein>
<keyword evidence="1" id="KW-0732">Signal</keyword>
<reference evidence="2 3" key="1">
    <citation type="submission" date="2017-05" db="EMBL/GenBank/DDBJ databases">
        <title>High clonality and local adaptation shapes Vibrionaceae linages within an endangered oasis.</title>
        <authorList>
            <person name="Vazquez-Rosas-Landa M."/>
        </authorList>
    </citation>
    <scope>NUCLEOTIDE SEQUENCE [LARGE SCALE GENOMIC DNA]</scope>
    <source>
        <strain evidence="2 3">P46_P4S1P180</strain>
    </source>
</reference>